<dbReference type="GO" id="GO:0003824">
    <property type="term" value="F:catalytic activity"/>
    <property type="evidence" value="ECO:0007669"/>
    <property type="project" value="InterPro"/>
</dbReference>
<dbReference type="EnsemblMetazoa" id="RPRC010331-RA">
    <property type="protein sequence ID" value="RPRC010331-PA"/>
    <property type="gene ID" value="RPRC010331"/>
</dbReference>
<dbReference type="PROSITE" id="PS00166">
    <property type="entry name" value="ENOYL_COA_HYDRATASE"/>
    <property type="match status" value="1"/>
</dbReference>
<dbReference type="InterPro" id="IPR029045">
    <property type="entry name" value="ClpP/crotonase-like_dom_sf"/>
</dbReference>
<organism evidence="3 4">
    <name type="scientific">Rhodnius prolixus</name>
    <name type="common">Triatomid bug</name>
    <dbReference type="NCBI Taxonomy" id="13249"/>
    <lineage>
        <taxon>Eukaryota</taxon>
        <taxon>Metazoa</taxon>
        <taxon>Ecdysozoa</taxon>
        <taxon>Arthropoda</taxon>
        <taxon>Hexapoda</taxon>
        <taxon>Insecta</taxon>
        <taxon>Pterygota</taxon>
        <taxon>Neoptera</taxon>
        <taxon>Paraneoptera</taxon>
        <taxon>Hemiptera</taxon>
        <taxon>Heteroptera</taxon>
        <taxon>Panheteroptera</taxon>
        <taxon>Cimicomorpha</taxon>
        <taxon>Reduviidae</taxon>
        <taxon>Triatominae</taxon>
        <taxon>Rhodnius</taxon>
    </lineage>
</organism>
<reference evidence="3" key="1">
    <citation type="submission" date="2015-05" db="UniProtKB">
        <authorList>
            <consortium name="EnsemblMetazoa"/>
        </authorList>
    </citation>
    <scope>IDENTIFICATION</scope>
</reference>
<dbReference type="eggNOG" id="KOG1680">
    <property type="taxonomic scope" value="Eukaryota"/>
</dbReference>
<dbReference type="SUPFAM" id="SSF52096">
    <property type="entry name" value="ClpP/crotonase"/>
    <property type="match status" value="1"/>
</dbReference>
<dbReference type="Gene3D" id="3.90.226.10">
    <property type="entry name" value="2-enoyl-CoA Hydratase, Chain A, domain 1"/>
    <property type="match status" value="1"/>
</dbReference>
<dbReference type="OMA" id="DLALWCD"/>
<accession>T1I211</accession>
<dbReference type="Pfam" id="PF00378">
    <property type="entry name" value="ECH_1"/>
    <property type="match status" value="1"/>
</dbReference>
<dbReference type="HOGENOM" id="CLU_009834_7_6_1"/>
<keyword evidence="4" id="KW-1185">Reference proteome</keyword>
<protein>
    <recommendedName>
        <fullName evidence="5">Enoyl-coa hydratase</fullName>
    </recommendedName>
</protein>
<evidence type="ECO:0008006" key="5">
    <source>
        <dbReference type="Google" id="ProtNLM"/>
    </source>
</evidence>
<name>T1I211_RHOPR</name>
<evidence type="ECO:0000313" key="4">
    <source>
        <dbReference type="Proteomes" id="UP000015103"/>
    </source>
</evidence>
<evidence type="ECO:0000256" key="1">
    <source>
        <dbReference type="ARBA" id="ARBA00005254"/>
    </source>
</evidence>
<comment type="similarity">
    <text evidence="1 2">Belongs to the enoyl-CoA hydratase/isomerase family.</text>
</comment>
<dbReference type="InParanoid" id="T1I211"/>
<sequence>MFSLKTLSRILPLITTREYSLSVGLNRPQNKNCLNVELLKQLTFTLEAFQNDQNSLAGVLYGEQGNFSYGFDHSEIKENLQNVQLLLQDITSQYSKKPLIAAVSGFAVGAGFDLALWCDFRIVEETAVIATYSRNFGVPVSDAAAKRLCLLVGTHRALDWVLTGRIVKAKEALDCGIATRVVACGTGLGQAVNFASSLCNMPQACLKADRASILSISHRFLTEQVKTEIIREQEENMKIALMHVATIS</sequence>
<dbReference type="InterPro" id="IPR001753">
    <property type="entry name" value="Enoyl-CoA_hydra/iso"/>
</dbReference>
<dbReference type="Proteomes" id="UP000015103">
    <property type="component" value="Unassembled WGS sequence"/>
</dbReference>
<dbReference type="AlphaFoldDB" id="T1I211"/>
<dbReference type="VEuPathDB" id="VectorBase:RPRC010331"/>
<dbReference type="STRING" id="13249.T1I211"/>
<evidence type="ECO:0000313" key="3">
    <source>
        <dbReference type="EnsemblMetazoa" id="RPRC010331-PA"/>
    </source>
</evidence>
<dbReference type="PANTHER" id="PTHR43802:SF1">
    <property type="entry name" value="IP11341P-RELATED"/>
    <property type="match status" value="1"/>
</dbReference>
<evidence type="ECO:0000256" key="2">
    <source>
        <dbReference type="RuleBase" id="RU003707"/>
    </source>
</evidence>
<dbReference type="PANTHER" id="PTHR43802">
    <property type="entry name" value="ENOYL-COA HYDRATASE"/>
    <property type="match status" value="1"/>
</dbReference>
<proteinExistence type="inferred from homology"/>
<dbReference type="EMBL" id="ACPB03006206">
    <property type="status" value="NOT_ANNOTATED_CDS"/>
    <property type="molecule type" value="Genomic_DNA"/>
</dbReference>
<dbReference type="CDD" id="cd06558">
    <property type="entry name" value="crotonase-like"/>
    <property type="match status" value="1"/>
</dbReference>
<dbReference type="InterPro" id="IPR018376">
    <property type="entry name" value="Enoyl-CoA_hyd/isom_CS"/>
</dbReference>
<dbReference type="FunCoup" id="T1I211">
    <property type="interactions" value="3"/>
</dbReference>